<organism evidence="1 2">
    <name type="scientific">Anaeromicropila herbilytica</name>
    <dbReference type="NCBI Taxonomy" id="2785025"/>
    <lineage>
        <taxon>Bacteria</taxon>
        <taxon>Bacillati</taxon>
        <taxon>Bacillota</taxon>
        <taxon>Clostridia</taxon>
        <taxon>Lachnospirales</taxon>
        <taxon>Lachnospiraceae</taxon>
        <taxon>Anaeromicropila</taxon>
    </lineage>
</organism>
<evidence type="ECO:0000313" key="1">
    <source>
        <dbReference type="EMBL" id="BCN31801.1"/>
    </source>
</evidence>
<reference evidence="1 2" key="1">
    <citation type="submission" date="2020-11" db="EMBL/GenBank/DDBJ databases">
        <title>Draft genome sequencing of a Lachnospiraceae strain isolated from anoxic soil subjected to BSD treatment.</title>
        <authorList>
            <person name="Uek A."/>
            <person name="Tonouchi A."/>
        </authorList>
    </citation>
    <scope>NUCLEOTIDE SEQUENCE [LARGE SCALE GENOMIC DNA]</scope>
    <source>
        <strain evidence="1 2">TB5</strain>
    </source>
</reference>
<dbReference type="KEGG" id="ahb:bsdtb5_30960"/>
<protein>
    <submittedName>
        <fullName evidence="1">Uncharacterized protein</fullName>
    </submittedName>
</protein>
<sequence length="51" mass="5862">MAKPNRGASIKSKENWRGTCPCCKRTRVKLLWTKVTENKEKLTVCKHCGNK</sequence>
<evidence type="ECO:0000313" key="2">
    <source>
        <dbReference type="Proteomes" id="UP000595897"/>
    </source>
</evidence>
<dbReference type="EMBL" id="AP024169">
    <property type="protein sequence ID" value="BCN31801.1"/>
    <property type="molecule type" value="Genomic_DNA"/>
</dbReference>
<proteinExistence type="predicted"/>
<accession>A0A7R7ENF0</accession>
<dbReference type="Proteomes" id="UP000595897">
    <property type="component" value="Chromosome"/>
</dbReference>
<name>A0A7R7ENF0_9FIRM</name>
<dbReference type="AlphaFoldDB" id="A0A7R7ENF0"/>
<keyword evidence="2" id="KW-1185">Reference proteome</keyword>
<gene>
    <name evidence="1" type="ORF">bsdtb5_30960</name>
</gene>
<dbReference type="RefSeq" id="WP_271712892.1">
    <property type="nucleotide sequence ID" value="NZ_AP024169.1"/>
</dbReference>